<feature type="domain" description="N-acetyltransferase" evidence="3">
    <location>
        <begin position="39"/>
        <end position="190"/>
    </location>
</feature>
<keyword evidence="1" id="KW-0808">Transferase</keyword>
<proteinExistence type="predicted"/>
<dbReference type="Gene3D" id="3.40.630.30">
    <property type="match status" value="1"/>
</dbReference>
<evidence type="ECO:0000259" key="3">
    <source>
        <dbReference type="PROSITE" id="PS51186"/>
    </source>
</evidence>
<evidence type="ECO:0000313" key="4">
    <source>
        <dbReference type="EMBL" id="MCX2723531.1"/>
    </source>
</evidence>
<dbReference type="PANTHER" id="PTHR43877">
    <property type="entry name" value="AMINOALKYLPHOSPHONATE N-ACETYLTRANSFERASE-RELATED-RELATED"/>
    <property type="match status" value="1"/>
</dbReference>
<dbReference type="EMBL" id="JAPEVI010000003">
    <property type="protein sequence ID" value="MCX2723531.1"/>
    <property type="molecule type" value="Genomic_DNA"/>
</dbReference>
<evidence type="ECO:0000313" key="5">
    <source>
        <dbReference type="Proteomes" id="UP001300261"/>
    </source>
</evidence>
<accession>A0ABT3R2Q3</accession>
<protein>
    <submittedName>
        <fullName evidence="4">GNAT family N-acetyltransferase</fullName>
    </submittedName>
</protein>
<evidence type="ECO:0000256" key="1">
    <source>
        <dbReference type="ARBA" id="ARBA00022679"/>
    </source>
</evidence>
<organism evidence="4 5">
    <name type="scientific">Roseibium salinum</name>
    <dbReference type="NCBI Taxonomy" id="1604349"/>
    <lineage>
        <taxon>Bacteria</taxon>
        <taxon>Pseudomonadati</taxon>
        <taxon>Pseudomonadota</taxon>
        <taxon>Alphaproteobacteria</taxon>
        <taxon>Hyphomicrobiales</taxon>
        <taxon>Stappiaceae</taxon>
        <taxon>Roseibium</taxon>
    </lineage>
</organism>
<keyword evidence="5" id="KW-1185">Reference proteome</keyword>
<reference evidence="4 5" key="1">
    <citation type="journal article" date="2016" name="Int. J. Syst. Evol. Microbiol.">
        <title>Labrenzia salina sp. nov., isolated from the rhizosphere of the halophyte Arthrocnemum macrostachyum.</title>
        <authorList>
            <person name="Camacho M."/>
            <person name="Redondo-Gomez S."/>
            <person name="Rodriguez-Llorente I."/>
            <person name="Rohde M."/>
            <person name="Sproer C."/>
            <person name="Schumann P."/>
            <person name="Klenk H.P."/>
            <person name="Montero-Calasanz M.D.C."/>
        </authorList>
    </citation>
    <scope>NUCLEOTIDE SEQUENCE [LARGE SCALE GENOMIC DNA]</scope>
    <source>
        <strain evidence="4 5">DSM 29163</strain>
    </source>
</reference>
<dbReference type="PROSITE" id="PS51186">
    <property type="entry name" value="GNAT"/>
    <property type="match status" value="1"/>
</dbReference>
<dbReference type="PANTHER" id="PTHR43877:SF2">
    <property type="entry name" value="AMINOALKYLPHOSPHONATE N-ACETYLTRANSFERASE-RELATED"/>
    <property type="match status" value="1"/>
</dbReference>
<dbReference type="InterPro" id="IPR000182">
    <property type="entry name" value="GNAT_dom"/>
</dbReference>
<dbReference type="RefSeq" id="WP_265963305.1">
    <property type="nucleotide sequence ID" value="NZ_JAPEVI010000003.1"/>
</dbReference>
<dbReference type="CDD" id="cd04301">
    <property type="entry name" value="NAT_SF"/>
    <property type="match status" value="1"/>
</dbReference>
<dbReference type="InterPro" id="IPR050832">
    <property type="entry name" value="Bact_Acetyltransf"/>
</dbReference>
<evidence type="ECO:0000256" key="2">
    <source>
        <dbReference type="ARBA" id="ARBA00023315"/>
    </source>
</evidence>
<name>A0ABT3R2Q3_9HYPH</name>
<gene>
    <name evidence="4" type="ORF">ON753_14315</name>
</gene>
<comment type="caution">
    <text evidence="4">The sequence shown here is derived from an EMBL/GenBank/DDBJ whole genome shotgun (WGS) entry which is preliminary data.</text>
</comment>
<dbReference type="Pfam" id="PF00583">
    <property type="entry name" value="Acetyltransf_1"/>
    <property type="match status" value="1"/>
</dbReference>
<sequence>MTVSGILSPGLTASGFRPEAPVFLLTADEARGAVQELGSLLRACVEDGAGIGFILPMPREKAEAFWEGRLPMLESGEAFLMAAKDGNEIAGVVMLMLAPQDNGRHRAEVAKLMVHPGHRRKGLARKLMTAIDGLALSLDRWLLVLDTVTGDRAEKLYPTCGYSKVGVIPDYAYGSHGQLDSTTVFYKDLR</sequence>
<dbReference type="Proteomes" id="UP001300261">
    <property type="component" value="Unassembled WGS sequence"/>
</dbReference>
<keyword evidence="2" id="KW-0012">Acyltransferase</keyword>
<dbReference type="InterPro" id="IPR016181">
    <property type="entry name" value="Acyl_CoA_acyltransferase"/>
</dbReference>
<dbReference type="SUPFAM" id="SSF55729">
    <property type="entry name" value="Acyl-CoA N-acyltransferases (Nat)"/>
    <property type="match status" value="1"/>
</dbReference>